<dbReference type="AlphaFoldDB" id="A0A392T1T7"/>
<name>A0A392T1T7_9FABA</name>
<dbReference type="Proteomes" id="UP000265520">
    <property type="component" value="Unassembled WGS sequence"/>
</dbReference>
<evidence type="ECO:0000313" key="1">
    <source>
        <dbReference type="EMBL" id="MCI54979.1"/>
    </source>
</evidence>
<sequence>LSQRYSSFDFDGFSCEPFDVVSYGFFLPLGDVAERAIVFGWRFRAVK</sequence>
<protein>
    <submittedName>
        <fullName evidence="1">Uncharacterized protein</fullName>
    </submittedName>
</protein>
<dbReference type="EMBL" id="LXQA010488589">
    <property type="protein sequence ID" value="MCI54979.1"/>
    <property type="molecule type" value="Genomic_DNA"/>
</dbReference>
<accession>A0A392T1T7</accession>
<feature type="non-terminal residue" evidence="1">
    <location>
        <position position="1"/>
    </location>
</feature>
<proteinExistence type="predicted"/>
<keyword evidence="2" id="KW-1185">Reference proteome</keyword>
<organism evidence="1 2">
    <name type="scientific">Trifolium medium</name>
    <dbReference type="NCBI Taxonomy" id="97028"/>
    <lineage>
        <taxon>Eukaryota</taxon>
        <taxon>Viridiplantae</taxon>
        <taxon>Streptophyta</taxon>
        <taxon>Embryophyta</taxon>
        <taxon>Tracheophyta</taxon>
        <taxon>Spermatophyta</taxon>
        <taxon>Magnoliopsida</taxon>
        <taxon>eudicotyledons</taxon>
        <taxon>Gunneridae</taxon>
        <taxon>Pentapetalae</taxon>
        <taxon>rosids</taxon>
        <taxon>fabids</taxon>
        <taxon>Fabales</taxon>
        <taxon>Fabaceae</taxon>
        <taxon>Papilionoideae</taxon>
        <taxon>50 kb inversion clade</taxon>
        <taxon>NPAAA clade</taxon>
        <taxon>Hologalegina</taxon>
        <taxon>IRL clade</taxon>
        <taxon>Trifolieae</taxon>
        <taxon>Trifolium</taxon>
    </lineage>
</organism>
<reference evidence="1 2" key="1">
    <citation type="journal article" date="2018" name="Front. Plant Sci.">
        <title>Red Clover (Trifolium pratense) and Zigzag Clover (T. medium) - A Picture of Genomic Similarities and Differences.</title>
        <authorList>
            <person name="Dluhosova J."/>
            <person name="Istvanek J."/>
            <person name="Nedelnik J."/>
            <person name="Repkova J."/>
        </authorList>
    </citation>
    <scope>NUCLEOTIDE SEQUENCE [LARGE SCALE GENOMIC DNA]</scope>
    <source>
        <strain evidence="2">cv. 10/8</strain>
        <tissue evidence="1">Leaf</tissue>
    </source>
</reference>
<comment type="caution">
    <text evidence="1">The sequence shown here is derived from an EMBL/GenBank/DDBJ whole genome shotgun (WGS) entry which is preliminary data.</text>
</comment>
<evidence type="ECO:0000313" key="2">
    <source>
        <dbReference type="Proteomes" id="UP000265520"/>
    </source>
</evidence>